<dbReference type="OMA" id="KSYDVAN"/>
<proteinExistence type="predicted"/>
<feature type="compositionally biased region" description="Basic and acidic residues" evidence="1">
    <location>
        <begin position="246"/>
        <end position="266"/>
    </location>
</feature>
<feature type="chain" id="PRO_5002869407" evidence="2">
    <location>
        <begin position="18"/>
        <end position="410"/>
    </location>
</feature>
<dbReference type="Proteomes" id="UP000001449">
    <property type="component" value="Chromosome 22"/>
</dbReference>
<protein>
    <submittedName>
        <fullName evidence="3">Uncharacterized protein</fullName>
    </submittedName>
</protein>
<reference evidence="3 4" key="2">
    <citation type="journal article" date="2008" name="Nature">
        <title>The Phaeodactylum genome reveals the evolutionary history of diatom genomes.</title>
        <authorList>
            <person name="Bowler C."/>
            <person name="Allen A.E."/>
            <person name="Badger J.H."/>
            <person name="Grimwood J."/>
            <person name="Jabbari K."/>
            <person name="Kuo A."/>
            <person name="Maheswari U."/>
            <person name="Martens C."/>
            <person name="Maumus F."/>
            <person name="Otillar R.P."/>
            <person name="Rayko E."/>
            <person name="Salamov A."/>
            <person name="Vandepoele K."/>
            <person name="Beszteri B."/>
            <person name="Gruber A."/>
            <person name="Heijde M."/>
            <person name="Katinka M."/>
            <person name="Mock T."/>
            <person name="Valentin K."/>
            <person name="Verret F."/>
            <person name="Berges J.A."/>
            <person name="Brownlee C."/>
            <person name="Cadoret J.P."/>
            <person name="Chiovitti A."/>
            <person name="Choi C.J."/>
            <person name="Coesel S."/>
            <person name="De Martino A."/>
            <person name="Detter J.C."/>
            <person name="Durkin C."/>
            <person name="Falciatore A."/>
            <person name="Fournet J."/>
            <person name="Haruta M."/>
            <person name="Huysman M.J."/>
            <person name="Jenkins B.D."/>
            <person name="Jiroutova K."/>
            <person name="Jorgensen R.E."/>
            <person name="Joubert Y."/>
            <person name="Kaplan A."/>
            <person name="Kroger N."/>
            <person name="Kroth P.G."/>
            <person name="La Roche J."/>
            <person name="Lindquist E."/>
            <person name="Lommer M."/>
            <person name="Martin-Jezequel V."/>
            <person name="Lopez P.J."/>
            <person name="Lucas S."/>
            <person name="Mangogna M."/>
            <person name="McGinnis K."/>
            <person name="Medlin L.K."/>
            <person name="Montsant A."/>
            <person name="Oudot-Le Secq M.P."/>
            <person name="Napoli C."/>
            <person name="Obornik M."/>
            <person name="Parker M.S."/>
            <person name="Petit J.L."/>
            <person name="Porcel B.M."/>
            <person name="Poulsen N."/>
            <person name="Robison M."/>
            <person name="Rychlewski L."/>
            <person name="Rynearson T.A."/>
            <person name="Schmutz J."/>
            <person name="Shapiro H."/>
            <person name="Siaut M."/>
            <person name="Stanley M."/>
            <person name="Sussman M.R."/>
            <person name="Taylor A.R."/>
            <person name="Vardi A."/>
            <person name="von Dassow P."/>
            <person name="Vyverman W."/>
            <person name="Willis A."/>
            <person name="Wyrwicz L.S."/>
            <person name="Rokhsar D.S."/>
            <person name="Weissenbach J."/>
            <person name="Armbrust E.V."/>
            <person name="Green B.R."/>
            <person name="Van de Peer Y."/>
            <person name="Grigoriev I.V."/>
        </authorList>
    </citation>
    <scope>NUCLEOTIDE SEQUENCE [LARGE SCALE GENOMIC DNA]</scope>
    <source>
        <strain evidence="3 4">CCMP1335</strain>
    </source>
</reference>
<sequence length="410" mass="44175">MRLSSLCLLTVLATSSAFAPSQPPAVALTRSVALNLSNNNNNENNNHNLPSMEAVQNTLLSTVTAATLLMGSFAPFTADAANAAPATTNTMLMGSSLTLSAAPPIDPLAKERTTLTQSRTAYATASAPIAQLKNEVNVASSELAKDTAAVEKQMKKVKDVKKCLLDVNDKLAQAKGRGNEKLAGILAKNSANTKAELQKDEALLTTLKSTQATVSKTLATKQSALSTAEKQAASAKKALVDAEKKLERGEKKVADAKKKEEKIAKQDKKKAQKQAKEQKKKDQQMKKKMEQQKKKEKEMAKKQAKKDKELAEKQAKKAKEQAKKDSQNKSKKVVVEKQKKAVASAKAVEKKKVEIKKQQSQPIEMKSVGLNTDTLQKIKDAESKYDAAGKKIAVPAPAPAPEKPVKGLKK</sequence>
<feature type="compositionally biased region" description="Basic and acidic residues" evidence="1">
    <location>
        <begin position="274"/>
        <end position="337"/>
    </location>
</feature>
<evidence type="ECO:0000256" key="2">
    <source>
        <dbReference type="SAM" id="SignalP"/>
    </source>
</evidence>
<dbReference type="GeneID" id="7442818"/>
<evidence type="ECO:0000313" key="4">
    <source>
        <dbReference type="Proteomes" id="UP000001449"/>
    </source>
</evidence>
<gene>
    <name evidence="3" type="ORF">THAPSDRAFT_11760</name>
</gene>
<evidence type="ECO:0000313" key="3">
    <source>
        <dbReference type="EMBL" id="EED87628.1"/>
    </source>
</evidence>
<dbReference type="EMBL" id="CM000653">
    <property type="protein sequence ID" value="EED87628.1"/>
    <property type="molecule type" value="Genomic_DNA"/>
</dbReference>
<keyword evidence="4" id="KW-1185">Reference proteome</keyword>
<organism evidence="3 4">
    <name type="scientific">Thalassiosira pseudonana</name>
    <name type="common">Marine diatom</name>
    <name type="synonym">Cyclotella nana</name>
    <dbReference type="NCBI Taxonomy" id="35128"/>
    <lineage>
        <taxon>Eukaryota</taxon>
        <taxon>Sar</taxon>
        <taxon>Stramenopiles</taxon>
        <taxon>Ochrophyta</taxon>
        <taxon>Bacillariophyta</taxon>
        <taxon>Coscinodiscophyceae</taxon>
        <taxon>Thalassiosirophycidae</taxon>
        <taxon>Thalassiosirales</taxon>
        <taxon>Thalassiosiraceae</taxon>
        <taxon>Thalassiosira</taxon>
    </lineage>
</organism>
<dbReference type="HOGENOM" id="CLU_671756_0_0_1"/>
<keyword evidence="2" id="KW-0732">Signal</keyword>
<dbReference type="RefSeq" id="XP_002294848.1">
    <property type="nucleotide sequence ID" value="XM_002294812.1"/>
</dbReference>
<dbReference type="AlphaFoldDB" id="B8CFH0"/>
<feature type="region of interest" description="Disordered" evidence="1">
    <location>
        <begin position="246"/>
        <end position="337"/>
    </location>
</feature>
<dbReference type="KEGG" id="tps:THAPSDRAFT_11760"/>
<dbReference type="eggNOG" id="ENOG502TFRV">
    <property type="taxonomic scope" value="Eukaryota"/>
</dbReference>
<accession>B8CFH0</accession>
<feature type="signal peptide" evidence="2">
    <location>
        <begin position="1"/>
        <end position="17"/>
    </location>
</feature>
<name>B8CFH0_THAPS</name>
<dbReference type="InParanoid" id="B8CFH0"/>
<evidence type="ECO:0000256" key="1">
    <source>
        <dbReference type="SAM" id="MobiDB-lite"/>
    </source>
</evidence>
<reference evidence="3 4" key="1">
    <citation type="journal article" date="2004" name="Science">
        <title>The genome of the diatom Thalassiosira pseudonana: ecology, evolution, and metabolism.</title>
        <authorList>
            <person name="Armbrust E.V."/>
            <person name="Berges J.A."/>
            <person name="Bowler C."/>
            <person name="Green B.R."/>
            <person name="Martinez D."/>
            <person name="Putnam N.H."/>
            <person name="Zhou S."/>
            <person name="Allen A.E."/>
            <person name="Apt K.E."/>
            <person name="Bechner M."/>
            <person name="Brzezinski M.A."/>
            <person name="Chaal B.K."/>
            <person name="Chiovitti A."/>
            <person name="Davis A.K."/>
            <person name="Demarest M.S."/>
            <person name="Detter J.C."/>
            <person name="Glavina T."/>
            <person name="Goodstein D."/>
            <person name="Hadi M.Z."/>
            <person name="Hellsten U."/>
            <person name="Hildebrand M."/>
            <person name="Jenkins B.D."/>
            <person name="Jurka J."/>
            <person name="Kapitonov V.V."/>
            <person name="Kroger N."/>
            <person name="Lau W.W."/>
            <person name="Lane T.W."/>
            <person name="Larimer F.W."/>
            <person name="Lippmeier J.C."/>
            <person name="Lucas S."/>
            <person name="Medina M."/>
            <person name="Montsant A."/>
            <person name="Obornik M."/>
            <person name="Parker M.S."/>
            <person name="Palenik B."/>
            <person name="Pazour G.J."/>
            <person name="Richardson P.M."/>
            <person name="Rynearson T.A."/>
            <person name="Saito M.A."/>
            <person name="Schwartz D.C."/>
            <person name="Thamatrakoln K."/>
            <person name="Valentin K."/>
            <person name="Vardi A."/>
            <person name="Wilkerson F.P."/>
            <person name="Rokhsar D.S."/>
        </authorList>
    </citation>
    <scope>NUCLEOTIDE SEQUENCE [LARGE SCALE GENOMIC DNA]</scope>
    <source>
        <strain evidence="3 4">CCMP1335</strain>
    </source>
</reference>
<dbReference type="PaxDb" id="35128-Thaps11760"/>